<comment type="caution">
    <text evidence="1">The sequence shown here is derived from an EMBL/GenBank/DDBJ whole genome shotgun (WGS) entry which is preliminary data.</text>
</comment>
<dbReference type="InterPro" id="IPR037479">
    <property type="entry name" value="Tauto_MSAD"/>
</dbReference>
<dbReference type="RefSeq" id="WP_345375844.1">
    <property type="nucleotide sequence ID" value="NZ_BAABLM010000003.1"/>
</dbReference>
<reference evidence="2" key="1">
    <citation type="journal article" date="2019" name="Int. J. Syst. Evol. Microbiol.">
        <title>The Global Catalogue of Microorganisms (GCM) 10K type strain sequencing project: providing services to taxonomists for standard genome sequencing and annotation.</title>
        <authorList>
            <consortium name="The Broad Institute Genomics Platform"/>
            <consortium name="The Broad Institute Genome Sequencing Center for Infectious Disease"/>
            <person name="Wu L."/>
            <person name="Ma J."/>
        </authorList>
    </citation>
    <scope>NUCLEOTIDE SEQUENCE [LARGE SCALE GENOMIC DNA]</scope>
    <source>
        <strain evidence="2">JCM 18956</strain>
    </source>
</reference>
<dbReference type="Pfam" id="PF14552">
    <property type="entry name" value="Tautomerase_2"/>
    <property type="match status" value="1"/>
</dbReference>
<proteinExistence type="predicted"/>
<evidence type="ECO:0000313" key="1">
    <source>
        <dbReference type="EMBL" id="GAA4676550.1"/>
    </source>
</evidence>
<dbReference type="SUPFAM" id="SSF55331">
    <property type="entry name" value="Tautomerase/MIF"/>
    <property type="match status" value="1"/>
</dbReference>
<dbReference type="PANTHER" id="PTHR38460:SF1">
    <property type="entry name" value="TAUTOMERASE YOLI-RELATED"/>
    <property type="match status" value="1"/>
</dbReference>
<dbReference type="Gene3D" id="3.30.429.10">
    <property type="entry name" value="Macrophage Migration Inhibitory Factor"/>
    <property type="match status" value="1"/>
</dbReference>
<dbReference type="InterPro" id="IPR014347">
    <property type="entry name" value="Tautomerase/MIF_sf"/>
</dbReference>
<sequence length="126" mass="13889">MPLVRIDVPTGTTADHRARIAEVVYRALVDVAGAPEHDRFVVVSEHAAENLLIDPHYFVDRTDRALIVQITLNGGRTLEIKKALYRAIADGLHDAVALRTEDVMISLVEVPKENWSFGGGVAQYAE</sequence>
<gene>
    <name evidence="1" type="ORF">GCM10025780_21460</name>
</gene>
<accession>A0ABP8W1R3</accession>
<organism evidence="1 2">
    <name type="scientific">Frondihabitans cladoniiphilus</name>
    <dbReference type="NCBI Taxonomy" id="715785"/>
    <lineage>
        <taxon>Bacteria</taxon>
        <taxon>Bacillati</taxon>
        <taxon>Actinomycetota</taxon>
        <taxon>Actinomycetes</taxon>
        <taxon>Micrococcales</taxon>
        <taxon>Microbacteriaceae</taxon>
        <taxon>Frondihabitans</taxon>
    </lineage>
</organism>
<keyword evidence="2" id="KW-1185">Reference proteome</keyword>
<evidence type="ECO:0000313" key="2">
    <source>
        <dbReference type="Proteomes" id="UP001501295"/>
    </source>
</evidence>
<dbReference type="PANTHER" id="PTHR38460">
    <property type="entry name" value="TAUTOMERASE YOLI-RELATED"/>
    <property type="match status" value="1"/>
</dbReference>
<dbReference type="EMBL" id="BAABLM010000003">
    <property type="protein sequence ID" value="GAA4676550.1"/>
    <property type="molecule type" value="Genomic_DNA"/>
</dbReference>
<name>A0ABP8W1R3_9MICO</name>
<protein>
    <submittedName>
        <fullName evidence="1">Tautomerase family protein</fullName>
    </submittedName>
</protein>
<dbReference type="Proteomes" id="UP001501295">
    <property type="component" value="Unassembled WGS sequence"/>
</dbReference>